<evidence type="ECO:0000256" key="24">
    <source>
        <dbReference type="SAM" id="Phobius"/>
    </source>
</evidence>
<evidence type="ECO:0000256" key="10">
    <source>
        <dbReference type="ARBA" id="ARBA00022679"/>
    </source>
</evidence>
<comment type="similarity">
    <text evidence="6">Belongs to the glycosyltransferase 31 family.</text>
</comment>
<keyword evidence="18" id="KW-0333">Golgi apparatus</keyword>
<dbReference type="GO" id="GO:0005506">
    <property type="term" value="F:iron ion binding"/>
    <property type="evidence" value="ECO:0007669"/>
    <property type="project" value="InterPro"/>
</dbReference>
<evidence type="ECO:0000256" key="11">
    <source>
        <dbReference type="ARBA" id="ARBA00022692"/>
    </source>
</evidence>
<keyword evidence="8 23" id="KW-0349">Heme</keyword>
<evidence type="ECO:0000256" key="3">
    <source>
        <dbReference type="ARBA" id="ARBA00004323"/>
    </source>
</evidence>
<keyword evidence="15" id="KW-0560">Oxidoreductase</keyword>
<evidence type="ECO:0000313" key="27">
    <source>
        <dbReference type="Proteomes" id="UP000682877"/>
    </source>
</evidence>
<evidence type="ECO:0000256" key="2">
    <source>
        <dbReference type="ARBA" id="ARBA00001971"/>
    </source>
</evidence>
<keyword evidence="12 23" id="KW-0479">Metal-binding</keyword>
<evidence type="ECO:0000256" key="23">
    <source>
        <dbReference type="PIRSR" id="PIRSR602401-1"/>
    </source>
</evidence>
<dbReference type="InterPro" id="IPR001128">
    <property type="entry name" value="Cyt_P450"/>
</dbReference>
<dbReference type="InterPro" id="IPR025298">
    <property type="entry name" value="DUF4094"/>
</dbReference>
<comment type="pathway">
    <text evidence="21">Plant hormone biosynthesis; gibberellin biosynthesis.</text>
</comment>
<dbReference type="GO" id="GO:0000139">
    <property type="term" value="C:Golgi membrane"/>
    <property type="evidence" value="ECO:0007669"/>
    <property type="project" value="UniProtKB-SubCell"/>
</dbReference>
<keyword evidence="27" id="KW-1185">Reference proteome</keyword>
<proteinExistence type="inferred from homology"/>
<evidence type="ECO:0000256" key="14">
    <source>
        <dbReference type="ARBA" id="ARBA00022989"/>
    </source>
</evidence>
<dbReference type="Pfam" id="PF13334">
    <property type="entry name" value="DUF4094"/>
    <property type="match status" value="1"/>
</dbReference>
<evidence type="ECO:0000259" key="25">
    <source>
        <dbReference type="Pfam" id="PF13334"/>
    </source>
</evidence>
<dbReference type="GO" id="GO:0005783">
    <property type="term" value="C:endoplasmic reticulum"/>
    <property type="evidence" value="ECO:0007669"/>
    <property type="project" value="TreeGrafter"/>
</dbReference>
<comment type="subcellular location">
    <subcellularLocation>
        <location evidence="3">Golgi apparatus membrane</location>
        <topology evidence="3">Single-pass type II membrane protein</topology>
    </subcellularLocation>
</comment>
<dbReference type="GO" id="GO:0020037">
    <property type="term" value="F:heme binding"/>
    <property type="evidence" value="ECO:0007669"/>
    <property type="project" value="InterPro"/>
</dbReference>
<reference evidence="26" key="1">
    <citation type="submission" date="2021-01" db="EMBL/GenBank/DDBJ databases">
        <authorList>
            <person name="Bezrukov I."/>
        </authorList>
    </citation>
    <scope>NUCLEOTIDE SEQUENCE</scope>
</reference>
<dbReference type="EMBL" id="LR999454">
    <property type="protein sequence ID" value="CAE6025268.1"/>
    <property type="molecule type" value="Genomic_DNA"/>
</dbReference>
<comment type="pathway">
    <text evidence="5">Hormone biosynthesis.</text>
</comment>
<comment type="similarity">
    <text evidence="7">Belongs to the cytochrome P450 family.</text>
</comment>
<evidence type="ECO:0000256" key="19">
    <source>
        <dbReference type="ARBA" id="ARBA00023136"/>
    </source>
</evidence>
<name>A0A8S2A354_ARAAE</name>
<dbReference type="Proteomes" id="UP000682877">
    <property type="component" value="Chromosome 4"/>
</dbReference>
<dbReference type="InterPro" id="IPR017972">
    <property type="entry name" value="Cyt_P450_CS"/>
</dbReference>
<dbReference type="FunFam" id="1.10.630.10:FF:000052">
    <property type="entry name" value="Ent-kaurenoic acid oxidase"/>
    <property type="match status" value="1"/>
</dbReference>
<dbReference type="InterPro" id="IPR002659">
    <property type="entry name" value="Glyco_trans_31"/>
</dbReference>
<dbReference type="AlphaFoldDB" id="A0A8S2A354"/>
<evidence type="ECO:0000256" key="8">
    <source>
        <dbReference type="ARBA" id="ARBA00022617"/>
    </source>
</evidence>
<dbReference type="PANTHER" id="PTHR24286:SF356">
    <property type="entry name" value="ENT-KAURENOIC ACID OXIDASE 2"/>
    <property type="match status" value="1"/>
</dbReference>
<evidence type="ECO:0000256" key="5">
    <source>
        <dbReference type="ARBA" id="ARBA00004972"/>
    </source>
</evidence>
<dbReference type="CDD" id="cd11043">
    <property type="entry name" value="CYP90-like"/>
    <property type="match status" value="1"/>
</dbReference>
<comment type="pathway">
    <text evidence="4">Protein modification; protein glycosylation.</text>
</comment>
<dbReference type="PANTHER" id="PTHR24286">
    <property type="entry name" value="CYTOCHROME P450 26"/>
    <property type="match status" value="1"/>
</dbReference>
<organism evidence="26 27">
    <name type="scientific">Arabidopsis arenosa</name>
    <name type="common">Sand rock-cress</name>
    <name type="synonym">Cardaminopsis arenosa</name>
    <dbReference type="NCBI Taxonomy" id="38785"/>
    <lineage>
        <taxon>Eukaryota</taxon>
        <taxon>Viridiplantae</taxon>
        <taxon>Streptophyta</taxon>
        <taxon>Embryophyta</taxon>
        <taxon>Tracheophyta</taxon>
        <taxon>Spermatophyta</taxon>
        <taxon>Magnoliopsida</taxon>
        <taxon>eudicotyledons</taxon>
        <taxon>Gunneridae</taxon>
        <taxon>Pentapetalae</taxon>
        <taxon>rosids</taxon>
        <taxon>malvids</taxon>
        <taxon>Brassicales</taxon>
        <taxon>Brassicaceae</taxon>
        <taxon>Camelineae</taxon>
        <taxon>Arabidopsis</taxon>
    </lineage>
</organism>
<dbReference type="Pfam" id="PF00067">
    <property type="entry name" value="p450"/>
    <property type="match status" value="1"/>
</dbReference>
<dbReference type="GO" id="GO:0009686">
    <property type="term" value="P:gibberellin biosynthetic process"/>
    <property type="evidence" value="ECO:0007669"/>
    <property type="project" value="UniProtKB-ARBA"/>
</dbReference>
<feature type="domain" description="DUF4094" evidence="25">
    <location>
        <begin position="17"/>
        <end position="115"/>
    </location>
</feature>
<dbReference type="GO" id="GO:0016132">
    <property type="term" value="P:brassinosteroid biosynthetic process"/>
    <property type="evidence" value="ECO:0007669"/>
    <property type="project" value="TreeGrafter"/>
</dbReference>
<dbReference type="FunFam" id="3.90.550.50:FF:000002">
    <property type="entry name" value="Hexosyltransferase"/>
    <property type="match status" value="1"/>
</dbReference>
<dbReference type="GO" id="GO:0051777">
    <property type="term" value="F:ent-kaurenoic acid monooxygenase activity"/>
    <property type="evidence" value="ECO:0007669"/>
    <property type="project" value="TreeGrafter"/>
</dbReference>
<feature type="transmembrane region" description="Helical" evidence="24">
    <location>
        <begin position="20"/>
        <end position="41"/>
    </location>
</feature>
<evidence type="ECO:0000256" key="6">
    <source>
        <dbReference type="ARBA" id="ARBA00008661"/>
    </source>
</evidence>
<evidence type="ECO:0000256" key="22">
    <source>
        <dbReference type="ARBA" id="ARBA00059142"/>
    </source>
</evidence>
<dbReference type="GO" id="GO:0010268">
    <property type="term" value="P:brassinosteroid homeostasis"/>
    <property type="evidence" value="ECO:0007669"/>
    <property type="project" value="TreeGrafter"/>
</dbReference>
<protein>
    <recommendedName>
        <fullName evidence="25">DUF4094 domain-containing protein</fullName>
    </recommendedName>
</protein>
<gene>
    <name evidence="26" type="ORF">AARE701A_LOCUS10316</name>
</gene>
<keyword evidence="10" id="KW-0808">Transferase</keyword>
<dbReference type="GO" id="GO:0016125">
    <property type="term" value="P:sterol metabolic process"/>
    <property type="evidence" value="ECO:0007669"/>
    <property type="project" value="TreeGrafter"/>
</dbReference>
<dbReference type="InterPro" id="IPR036396">
    <property type="entry name" value="Cyt_P450_sf"/>
</dbReference>
<evidence type="ECO:0000256" key="20">
    <source>
        <dbReference type="ARBA" id="ARBA00023211"/>
    </source>
</evidence>
<evidence type="ECO:0000256" key="16">
    <source>
        <dbReference type="ARBA" id="ARBA00023004"/>
    </source>
</evidence>
<evidence type="ECO:0000256" key="7">
    <source>
        <dbReference type="ARBA" id="ARBA00010617"/>
    </source>
</evidence>
<dbReference type="SUPFAM" id="SSF48264">
    <property type="entry name" value="Cytochrome P450"/>
    <property type="match status" value="1"/>
</dbReference>
<feature type="binding site" description="axial binding residue" evidence="23">
    <location>
        <position position="802"/>
    </location>
    <ligand>
        <name>heme</name>
        <dbReference type="ChEBI" id="CHEBI:30413"/>
    </ligand>
    <ligandPart>
        <name>Fe</name>
        <dbReference type="ChEBI" id="CHEBI:18248"/>
    </ligandPart>
</feature>
<evidence type="ECO:0000256" key="17">
    <source>
        <dbReference type="ARBA" id="ARBA00023033"/>
    </source>
</evidence>
<accession>A0A8S2A354</accession>
<dbReference type="Gene3D" id="3.90.550.50">
    <property type="match status" value="1"/>
</dbReference>
<dbReference type="PRINTS" id="PR00463">
    <property type="entry name" value="EP450I"/>
</dbReference>
<keyword evidence="9" id="KW-0328">Glycosyltransferase</keyword>
<evidence type="ECO:0000256" key="21">
    <source>
        <dbReference type="ARBA" id="ARBA00037909"/>
    </source>
</evidence>
<comment type="function">
    <text evidence="22">Catalyzes three successive oxidations of ent-kaurenoic acid giving gibberellin 12 (GA12), a key step in gibberellins (GAs) biosynthesis. GAs, which are involved many processes, including stem elongation, play a central role in plant development.</text>
</comment>
<evidence type="ECO:0000256" key="18">
    <source>
        <dbReference type="ARBA" id="ARBA00023034"/>
    </source>
</evidence>
<dbReference type="GO" id="GO:0016758">
    <property type="term" value="F:hexosyltransferase activity"/>
    <property type="evidence" value="ECO:0007669"/>
    <property type="project" value="InterPro"/>
</dbReference>
<comment type="cofactor">
    <cofactor evidence="1">
        <name>Mn(2+)</name>
        <dbReference type="ChEBI" id="CHEBI:29035"/>
    </cofactor>
</comment>
<evidence type="ECO:0000256" key="13">
    <source>
        <dbReference type="ARBA" id="ARBA00022968"/>
    </source>
</evidence>
<keyword evidence="16 23" id="KW-0408">Iron</keyword>
<keyword evidence="17" id="KW-0503">Monooxygenase</keyword>
<keyword evidence="14 24" id="KW-1133">Transmembrane helix</keyword>
<keyword evidence="11 24" id="KW-0812">Transmembrane</keyword>
<dbReference type="InterPro" id="IPR002401">
    <property type="entry name" value="Cyt_P450_E_grp-I"/>
</dbReference>
<dbReference type="Gene3D" id="1.10.630.10">
    <property type="entry name" value="Cytochrome P450"/>
    <property type="match status" value="1"/>
</dbReference>
<evidence type="ECO:0000256" key="15">
    <source>
        <dbReference type="ARBA" id="ARBA00023002"/>
    </source>
</evidence>
<evidence type="ECO:0000256" key="4">
    <source>
        <dbReference type="ARBA" id="ARBA00004922"/>
    </source>
</evidence>
<dbReference type="PRINTS" id="PR00385">
    <property type="entry name" value="P450"/>
</dbReference>
<sequence>MSTKIKGELFSSRSLISKKWTFLLCFGSFCFGILFTDRMWIIPESKDMARPSVSTEAERLKLISEGCDPKNLYQKEVNRDPQALFGEVSKTHNAIQTLDKTISSLEMELAAARSAQESLINGAPISNDLEKKQIPGKRRYLMVVGINTAFSSRKRRDSVRTTWMPSGEKRKKLEEEKGIIIRFVIGHSATAGGILDRSIEAEDKKHGDFLRLDHVEGYLELSGKTKTYFSTAVSKWDAEFYVKVDDDVHVNIATLGETLVRHRKKHRVYIGCMKSGPVLSQKGVRYHEPEYWKFGENGNKYFRHATGQLYAISRDLASYIALNQHVLHKYANEDVTLGAWFIGLDVTHIDDRRLCCGTPPDCEWKAQAGNICVASFDWTCSGICRSADRIKESVNVWIYESKLGEKKHYLPPGDLGWPIIGNMWSFLRAFKTSDPESFIRSYITRYGRTGIYKAHMFGYPCVLVTTPETCRRVLTDDDAFHIGWPKSTMKLIGRKSFVGISFEEHKRLRRLTSAPVNGPEALSVYIQFIEETVITDLEKWSKMGEIEFLSHLRKLTFKVIMYIFLSSESEHVMDALEREYTNLNYGVRAMGINLPGFAYHRALKARKKLVAAFQSIVTNRRNQRKQNISSNRKDMLDNLIDVKDENGRVLDDEEIIDLLLMYLNAGHESSGHLTMWATILMQEHPEILQKAKEEQERIVKNRAPGQKLTLKETREMEYLSQVIDETLRVITFSLTAFREAKSDVQIDGYIIPKGWKVLTWFRNVHLDPEIYPDPKKFDPSRWEGYTPKAGTFLPFGLGSHLCPGNDLAKLEISIFLHHFLLKYRVERSNPGCPVMFLPHNRPKDNCLARITKTTP</sequence>
<evidence type="ECO:0000313" key="26">
    <source>
        <dbReference type="EMBL" id="CAE6025268.1"/>
    </source>
</evidence>
<keyword evidence="20" id="KW-0464">Manganese</keyword>
<evidence type="ECO:0000256" key="12">
    <source>
        <dbReference type="ARBA" id="ARBA00022723"/>
    </source>
</evidence>
<dbReference type="Pfam" id="PF01762">
    <property type="entry name" value="Galactosyl_T"/>
    <property type="match status" value="1"/>
</dbReference>
<comment type="cofactor">
    <cofactor evidence="2 23">
        <name>heme</name>
        <dbReference type="ChEBI" id="CHEBI:30413"/>
    </cofactor>
</comment>
<dbReference type="PROSITE" id="PS00086">
    <property type="entry name" value="CYTOCHROME_P450"/>
    <property type="match status" value="1"/>
</dbReference>
<keyword evidence="13" id="KW-0735">Signal-anchor</keyword>
<evidence type="ECO:0000256" key="1">
    <source>
        <dbReference type="ARBA" id="ARBA00001936"/>
    </source>
</evidence>
<keyword evidence="19 24" id="KW-0472">Membrane</keyword>
<evidence type="ECO:0000256" key="9">
    <source>
        <dbReference type="ARBA" id="ARBA00022676"/>
    </source>
</evidence>